<dbReference type="Proteomes" id="UP000229342">
    <property type="component" value="Unassembled WGS sequence"/>
</dbReference>
<dbReference type="InterPro" id="IPR050297">
    <property type="entry name" value="LipidA_mod_glycosyltrf_83"/>
</dbReference>
<dbReference type="GO" id="GO:0005886">
    <property type="term" value="C:plasma membrane"/>
    <property type="evidence" value="ECO:0007669"/>
    <property type="project" value="UniProtKB-SubCell"/>
</dbReference>
<dbReference type="AlphaFoldDB" id="A0A2H0KB31"/>
<dbReference type="GO" id="GO:0016763">
    <property type="term" value="F:pentosyltransferase activity"/>
    <property type="evidence" value="ECO:0007669"/>
    <property type="project" value="TreeGrafter"/>
</dbReference>
<evidence type="ECO:0000256" key="6">
    <source>
        <dbReference type="ARBA" id="ARBA00022989"/>
    </source>
</evidence>
<evidence type="ECO:0000256" key="3">
    <source>
        <dbReference type="ARBA" id="ARBA00022676"/>
    </source>
</evidence>
<reference evidence="10 11" key="1">
    <citation type="submission" date="2017-09" db="EMBL/GenBank/DDBJ databases">
        <title>Depth-based differentiation of microbial function through sediment-hosted aquifers and enrichment of novel symbionts in the deep terrestrial subsurface.</title>
        <authorList>
            <person name="Probst A.J."/>
            <person name="Ladd B."/>
            <person name="Jarett J.K."/>
            <person name="Geller-Mcgrath D.E."/>
            <person name="Sieber C.M."/>
            <person name="Emerson J.B."/>
            <person name="Anantharaman K."/>
            <person name="Thomas B.C."/>
            <person name="Malmstrom R."/>
            <person name="Stieglmeier M."/>
            <person name="Klingl A."/>
            <person name="Woyke T."/>
            <person name="Ryan C.M."/>
            <person name="Banfield J.F."/>
        </authorList>
    </citation>
    <scope>NUCLEOTIDE SEQUENCE [LARGE SCALE GENOMIC DNA]</scope>
    <source>
        <strain evidence="10">CG11_big_fil_rev_8_21_14_0_20_46_11</strain>
    </source>
</reference>
<name>A0A2H0KB31_9BACT</name>
<feature type="transmembrane region" description="Helical" evidence="8">
    <location>
        <begin position="140"/>
        <end position="158"/>
    </location>
</feature>
<dbReference type="PANTHER" id="PTHR33908">
    <property type="entry name" value="MANNOSYLTRANSFERASE YKCB-RELATED"/>
    <property type="match status" value="1"/>
</dbReference>
<feature type="transmembrane region" description="Helical" evidence="8">
    <location>
        <begin position="70"/>
        <end position="87"/>
    </location>
</feature>
<dbReference type="Pfam" id="PF13231">
    <property type="entry name" value="PMT_2"/>
    <property type="match status" value="1"/>
</dbReference>
<keyword evidence="7 8" id="KW-0472">Membrane</keyword>
<keyword evidence="4" id="KW-0808">Transferase</keyword>
<keyword evidence="5 8" id="KW-0812">Transmembrane</keyword>
<feature type="transmembrane region" description="Helical" evidence="8">
    <location>
        <begin position="94"/>
        <end position="111"/>
    </location>
</feature>
<dbReference type="PANTHER" id="PTHR33908:SF3">
    <property type="entry name" value="UNDECAPRENYL PHOSPHATE-ALPHA-4-AMINO-4-DEOXY-L-ARABINOSE ARABINOSYL TRANSFERASE"/>
    <property type="match status" value="1"/>
</dbReference>
<feature type="transmembrane region" description="Helical" evidence="8">
    <location>
        <begin position="12"/>
        <end position="29"/>
    </location>
</feature>
<keyword evidence="2" id="KW-1003">Cell membrane</keyword>
<evidence type="ECO:0000313" key="10">
    <source>
        <dbReference type="EMBL" id="PIQ68417.1"/>
    </source>
</evidence>
<evidence type="ECO:0000256" key="8">
    <source>
        <dbReference type="SAM" id="Phobius"/>
    </source>
</evidence>
<sequence>MQPSSMISKRTLGIGLAITGLFLFFWNIGGLPFRDYDEALYAQVIKESAQEQRFLPLTLHGEAHFDKPPLYFWIATVIARTFTFSEGTARLPSALLGIGSILLTFFIAKELTGKQSIAYLASTILLLTPAFLEASRQVRLDVPVTFFILLGTYAYVRGWNNPRWYLLIGIAGALGFLSKSVVIGLLLPSIVILAIAYTQFSFLRSAYFWSGVLLGIGTLALWTLSEITRDGSQFLDIYVMSHLVNRVGKEVVGTGVTAWTYLHLLVRFVEPWILIFLVSIVGFCIQLARRGKIMLTENRLAITAGCITLIMFSVFALSATKLFYYLAPLYPFMALSLAGVGYQLYATAKDEITRKGTLFIGSFILLIGLISTIYIGFHIDDRMGIKELSKEEARLGNALRPLHHGDVPVYAINHLFWDTINFYGETVVTSPPQIWPPHFLLITPTYLLSQTKSTLQEAVSVPYQGPMLSLIEVRELRCVVECDEKENEQEYLP</sequence>
<feature type="domain" description="Glycosyltransferase RgtA/B/C/D-like" evidence="9">
    <location>
        <begin position="66"/>
        <end position="216"/>
    </location>
</feature>
<evidence type="ECO:0000256" key="1">
    <source>
        <dbReference type="ARBA" id="ARBA00004651"/>
    </source>
</evidence>
<evidence type="ECO:0000256" key="7">
    <source>
        <dbReference type="ARBA" id="ARBA00023136"/>
    </source>
</evidence>
<feature type="transmembrane region" description="Helical" evidence="8">
    <location>
        <begin position="300"/>
        <end position="317"/>
    </location>
</feature>
<feature type="transmembrane region" description="Helical" evidence="8">
    <location>
        <begin position="323"/>
        <end position="345"/>
    </location>
</feature>
<feature type="transmembrane region" description="Helical" evidence="8">
    <location>
        <begin position="206"/>
        <end position="225"/>
    </location>
</feature>
<evidence type="ECO:0000259" key="9">
    <source>
        <dbReference type="Pfam" id="PF13231"/>
    </source>
</evidence>
<gene>
    <name evidence="10" type="ORF">COV91_04225</name>
</gene>
<comment type="subcellular location">
    <subcellularLocation>
        <location evidence="1">Cell membrane</location>
        <topology evidence="1">Multi-pass membrane protein</topology>
    </subcellularLocation>
</comment>
<keyword evidence="3" id="KW-0328">Glycosyltransferase</keyword>
<evidence type="ECO:0000256" key="5">
    <source>
        <dbReference type="ARBA" id="ARBA00022692"/>
    </source>
</evidence>
<accession>A0A2H0KB31</accession>
<dbReference type="GO" id="GO:0010041">
    <property type="term" value="P:response to iron(III) ion"/>
    <property type="evidence" value="ECO:0007669"/>
    <property type="project" value="TreeGrafter"/>
</dbReference>
<comment type="caution">
    <text evidence="10">The sequence shown here is derived from an EMBL/GenBank/DDBJ whole genome shotgun (WGS) entry which is preliminary data.</text>
</comment>
<feature type="transmembrane region" description="Helical" evidence="8">
    <location>
        <begin position="164"/>
        <end position="194"/>
    </location>
</feature>
<organism evidence="10 11">
    <name type="scientific">Candidatus Taylorbacteria bacterium CG11_big_fil_rev_8_21_14_0_20_46_11</name>
    <dbReference type="NCBI Taxonomy" id="1975025"/>
    <lineage>
        <taxon>Bacteria</taxon>
        <taxon>Candidatus Tayloriibacteriota</taxon>
    </lineage>
</organism>
<proteinExistence type="predicted"/>
<dbReference type="InterPro" id="IPR038731">
    <property type="entry name" value="RgtA/B/C-like"/>
</dbReference>
<protein>
    <recommendedName>
        <fullName evidence="9">Glycosyltransferase RgtA/B/C/D-like domain-containing protein</fullName>
    </recommendedName>
</protein>
<feature type="transmembrane region" description="Helical" evidence="8">
    <location>
        <begin position="271"/>
        <end position="288"/>
    </location>
</feature>
<dbReference type="EMBL" id="PCVG01000054">
    <property type="protein sequence ID" value="PIQ68417.1"/>
    <property type="molecule type" value="Genomic_DNA"/>
</dbReference>
<evidence type="ECO:0000313" key="11">
    <source>
        <dbReference type="Proteomes" id="UP000229342"/>
    </source>
</evidence>
<dbReference type="GO" id="GO:0009103">
    <property type="term" value="P:lipopolysaccharide biosynthetic process"/>
    <property type="evidence" value="ECO:0007669"/>
    <property type="project" value="UniProtKB-ARBA"/>
</dbReference>
<keyword evidence="6 8" id="KW-1133">Transmembrane helix</keyword>
<evidence type="ECO:0000256" key="4">
    <source>
        <dbReference type="ARBA" id="ARBA00022679"/>
    </source>
</evidence>
<evidence type="ECO:0000256" key="2">
    <source>
        <dbReference type="ARBA" id="ARBA00022475"/>
    </source>
</evidence>
<feature type="transmembrane region" description="Helical" evidence="8">
    <location>
        <begin position="357"/>
        <end position="377"/>
    </location>
</feature>
<feature type="transmembrane region" description="Helical" evidence="8">
    <location>
        <begin position="117"/>
        <end position="133"/>
    </location>
</feature>